<dbReference type="RefSeq" id="WP_163052177.1">
    <property type="nucleotide sequence ID" value="NZ_AP019695.1"/>
</dbReference>
<dbReference type="InterPro" id="IPR000587">
    <property type="entry name" value="Creatinase_N"/>
</dbReference>
<dbReference type="Gene3D" id="3.90.230.10">
    <property type="entry name" value="Creatinase/methionine aminopeptidase superfamily"/>
    <property type="match status" value="1"/>
</dbReference>
<dbReference type="Gene3D" id="3.40.350.10">
    <property type="entry name" value="Creatinase/prolidase N-terminal domain"/>
    <property type="match status" value="1"/>
</dbReference>
<dbReference type="Pfam" id="PF01321">
    <property type="entry name" value="Creatinase_N"/>
    <property type="match status" value="1"/>
</dbReference>
<feature type="domain" description="Creatinase N-terminal" evidence="3">
    <location>
        <begin position="4"/>
        <end position="126"/>
    </location>
</feature>
<dbReference type="InterPro" id="IPR050659">
    <property type="entry name" value="Peptidase_M24B"/>
</dbReference>
<dbReference type="InterPro" id="IPR029149">
    <property type="entry name" value="Creatin/AminoP/Spt16_N"/>
</dbReference>
<dbReference type="EMBL" id="AP019695">
    <property type="protein sequence ID" value="BBK23076.1"/>
    <property type="molecule type" value="Genomic_DNA"/>
</dbReference>
<name>A0A6N4TIM1_9FIRM</name>
<dbReference type="InterPro" id="IPR000994">
    <property type="entry name" value="Pept_M24"/>
</dbReference>
<keyword evidence="5" id="KW-1185">Reference proteome</keyword>
<dbReference type="SUPFAM" id="SSF55920">
    <property type="entry name" value="Creatinase/aminopeptidase"/>
    <property type="match status" value="1"/>
</dbReference>
<dbReference type="PANTHER" id="PTHR46112">
    <property type="entry name" value="AMINOPEPTIDASE"/>
    <property type="match status" value="1"/>
</dbReference>
<dbReference type="KEGG" id="aarg:Aargi30884_19790"/>
<evidence type="ECO:0000256" key="1">
    <source>
        <dbReference type="SAM" id="Coils"/>
    </source>
</evidence>
<proteinExistence type="predicted"/>
<feature type="coiled-coil region" evidence="1">
    <location>
        <begin position="107"/>
        <end position="141"/>
    </location>
</feature>
<sequence>MQKRIDNVRKILKEKQLDAILIKSKSNKRYIGALVGSGVKVLVTKDHLYQIMDGRYINEAKETTSGFELIVHKQGTSYLSEVKKLVKEDALIGIEANQVLVKEYLSMQEYGLKIALLENELEQARKIKDEQEIELVRQACEITDKIFMEAISTVKVGMKEQELSALLQYLAIKNGASAMAFDTIVASGTRGSMPHGRPTDKTFQEHEFITIDFGITYKGYQSDMTRTICIGEPDPKLKEIYDVVLKAQCAGVDFIRSGVSGKEVDSYVRGIIEEHGYGEYFTHGLGHGMGMGDGELPLLNQNSDTILEDGMIMSCEPGIYVPGLGGVRIEDDVVIINGKGVPLNKTTKELIIVEGK</sequence>
<dbReference type="AlphaFoldDB" id="A0A6N4TIM1"/>
<evidence type="ECO:0000313" key="4">
    <source>
        <dbReference type="EMBL" id="BBK23076.1"/>
    </source>
</evidence>
<evidence type="ECO:0000313" key="5">
    <source>
        <dbReference type="Proteomes" id="UP000464754"/>
    </source>
</evidence>
<accession>A0A6N4TIM1</accession>
<dbReference type="Proteomes" id="UP000464754">
    <property type="component" value="Chromosome"/>
</dbReference>
<dbReference type="SUPFAM" id="SSF53092">
    <property type="entry name" value="Creatinase/prolidase N-terminal domain"/>
    <property type="match status" value="1"/>
</dbReference>
<evidence type="ECO:0000259" key="3">
    <source>
        <dbReference type="Pfam" id="PF01321"/>
    </source>
</evidence>
<dbReference type="Pfam" id="PF00557">
    <property type="entry name" value="Peptidase_M24"/>
    <property type="match status" value="1"/>
</dbReference>
<reference evidence="5" key="1">
    <citation type="submission" date="2019-05" db="EMBL/GenBank/DDBJ databases">
        <title>Complete genome sequencing of Absiella argi strain JCM 30884.</title>
        <authorList>
            <person name="Sakamoto M."/>
            <person name="Murakami T."/>
            <person name="Mori H."/>
        </authorList>
    </citation>
    <scope>NUCLEOTIDE SEQUENCE [LARGE SCALE GENOMIC DNA]</scope>
    <source>
        <strain evidence="5">JCM 30884</strain>
    </source>
</reference>
<evidence type="ECO:0000259" key="2">
    <source>
        <dbReference type="Pfam" id="PF00557"/>
    </source>
</evidence>
<keyword evidence="1" id="KW-0175">Coiled coil</keyword>
<organism evidence="4 5">
    <name type="scientific">Amedibacterium intestinale</name>
    <dbReference type="NCBI Taxonomy" id="2583452"/>
    <lineage>
        <taxon>Bacteria</taxon>
        <taxon>Bacillati</taxon>
        <taxon>Bacillota</taxon>
        <taxon>Erysipelotrichia</taxon>
        <taxon>Erysipelotrichales</taxon>
        <taxon>Erysipelotrichaceae</taxon>
        <taxon>Amedibacterium</taxon>
    </lineage>
</organism>
<dbReference type="PANTHER" id="PTHR46112:SF3">
    <property type="entry name" value="AMINOPEPTIDASE YPDF"/>
    <property type="match status" value="1"/>
</dbReference>
<dbReference type="CDD" id="cd01092">
    <property type="entry name" value="APP-like"/>
    <property type="match status" value="1"/>
</dbReference>
<gene>
    <name evidence="4" type="ORF">Aargi30884_19790</name>
</gene>
<feature type="domain" description="Peptidase M24" evidence="2">
    <location>
        <begin position="134"/>
        <end position="335"/>
    </location>
</feature>
<protein>
    <submittedName>
        <fullName evidence="4">Peptidase M24</fullName>
    </submittedName>
</protein>
<dbReference type="InterPro" id="IPR036005">
    <property type="entry name" value="Creatinase/aminopeptidase-like"/>
</dbReference>